<keyword evidence="2" id="KW-0732">Signal</keyword>
<evidence type="ECO:0000256" key="2">
    <source>
        <dbReference type="SAM" id="SignalP"/>
    </source>
</evidence>
<keyword evidence="4" id="KW-1185">Reference proteome</keyword>
<evidence type="ECO:0000313" key="3">
    <source>
        <dbReference type="EMBL" id="EOA33859.1"/>
    </source>
</evidence>
<evidence type="ECO:0000313" key="4">
    <source>
        <dbReference type="Proteomes" id="UP000029121"/>
    </source>
</evidence>
<feature type="chain" id="PRO_5004341969" evidence="2">
    <location>
        <begin position="26"/>
        <end position="92"/>
    </location>
</feature>
<dbReference type="KEGG" id="crb:17896196"/>
<feature type="signal peptide" evidence="2">
    <location>
        <begin position="1"/>
        <end position="25"/>
    </location>
</feature>
<sequence length="92" mass="10637">MVNTCRISFISIMILLLFINQSTLSSSIRIPLQQGQGQGQDHVHHHRTLDEIERADRARLSYLFKMMEDDDTPPLPPYPHVNPMKITQSIRP</sequence>
<gene>
    <name evidence="3" type="ORF">CARUB_v10021350mg</name>
</gene>
<name>R0HVI3_9BRAS</name>
<feature type="non-terminal residue" evidence="3">
    <location>
        <position position="92"/>
    </location>
</feature>
<organism evidence="3 4">
    <name type="scientific">Capsella rubella</name>
    <dbReference type="NCBI Taxonomy" id="81985"/>
    <lineage>
        <taxon>Eukaryota</taxon>
        <taxon>Viridiplantae</taxon>
        <taxon>Streptophyta</taxon>
        <taxon>Embryophyta</taxon>
        <taxon>Tracheophyta</taxon>
        <taxon>Spermatophyta</taxon>
        <taxon>Magnoliopsida</taxon>
        <taxon>eudicotyledons</taxon>
        <taxon>Gunneridae</taxon>
        <taxon>Pentapetalae</taxon>
        <taxon>rosids</taxon>
        <taxon>malvids</taxon>
        <taxon>Brassicales</taxon>
        <taxon>Brassicaceae</taxon>
        <taxon>Camelineae</taxon>
        <taxon>Capsella</taxon>
    </lineage>
</organism>
<feature type="region of interest" description="Disordered" evidence="1">
    <location>
        <begin position="71"/>
        <end position="92"/>
    </location>
</feature>
<protein>
    <submittedName>
        <fullName evidence="3">Uncharacterized protein</fullName>
    </submittedName>
</protein>
<dbReference type="EMBL" id="KB870806">
    <property type="protein sequence ID" value="EOA33859.1"/>
    <property type="molecule type" value="Genomic_DNA"/>
</dbReference>
<dbReference type="AlphaFoldDB" id="R0HVI3"/>
<evidence type="ECO:0000256" key="1">
    <source>
        <dbReference type="SAM" id="MobiDB-lite"/>
    </source>
</evidence>
<accession>R0HVI3</accession>
<reference evidence="4" key="1">
    <citation type="journal article" date="2013" name="Nat. Genet.">
        <title>The Capsella rubella genome and the genomic consequences of rapid mating system evolution.</title>
        <authorList>
            <person name="Slotte T."/>
            <person name="Hazzouri K.M."/>
            <person name="Agren J.A."/>
            <person name="Koenig D."/>
            <person name="Maumus F."/>
            <person name="Guo Y.L."/>
            <person name="Steige K."/>
            <person name="Platts A.E."/>
            <person name="Escobar J.S."/>
            <person name="Newman L.K."/>
            <person name="Wang W."/>
            <person name="Mandakova T."/>
            <person name="Vello E."/>
            <person name="Smith L.M."/>
            <person name="Henz S.R."/>
            <person name="Steffen J."/>
            <person name="Takuno S."/>
            <person name="Brandvain Y."/>
            <person name="Coop G."/>
            <person name="Andolfatto P."/>
            <person name="Hu T.T."/>
            <person name="Blanchette M."/>
            <person name="Clark R.M."/>
            <person name="Quesneville H."/>
            <person name="Nordborg M."/>
            <person name="Gaut B.S."/>
            <person name="Lysak M.A."/>
            <person name="Jenkins J."/>
            <person name="Grimwood J."/>
            <person name="Chapman J."/>
            <person name="Prochnik S."/>
            <person name="Shu S."/>
            <person name="Rokhsar D."/>
            <person name="Schmutz J."/>
            <person name="Weigel D."/>
            <person name="Wright S.I."/>
        </authorList>
    </citation>
    <scope>NUCLEOTIDE SEQUENCE [LARGE SCALE GENOMIC DNA]</scope>
    <source>
        <strain evidence="4">cv. Monte Gargano</strain>
    </source>
</reference>
<proteinExistence type="predicted"/>
<dbReference type="OrthoDB" id="1102569at2759"/>
<dbReference type="Proteomes" id="UP000029121">
    <property type="component" value="Unassembled WGS sequence"/>
</dbReference>